<proteinExistence type="predicted"/>
<dbReference type="RefSeq" id="WP_084290978.1">
    <property type="nucleotide sequence ID" value="NZ_FWYB01000011.1"/>
</dbReference>
<reference evidence="1 2" key="1">
    <citation type="submission" date="2017-04" db="EMBL/GenBank/DDBJ databases">
        <authorList>
            <person name="Afonso C.L."/>
            <person name="Miller P.J."/>
            <person name="Scott M.A."/>
            <person name="Spackman E."/>
            <person name="Goraichik I."/>
            <person name="Dimitrov K.M."/>
            <person name="Suarez D.L."/>
            <person name="Swayne D.E."/>
        </authorList>
    </citation>
    <scope>NUCLEOTIDE SEQUENCE [LARGE SCALE GENOMIC DNA]</scope>
    <source>
        <strain evidence="1 2">DSM 19625</strain>
    </source>
</reference>
<gene>
    <name evidence="1" type="ORF">SAMN04488101_111122</name>
</gene>
<organism evidence="1 2">
    <name type="scientific">Pedobacter nyackensis</name>
    <dbReference type="NCBI Taxonomy" id="475255"/>
    <lineage>
        <taxon>Bacteria</taxon>
        <taxon>Pseudomonadati</taxon>
        <taxon>Bacteroidota</taxon>
        <taxon>Sphingobacteriia</taxon>
        <taxon>Sphingobacteriales</taxon>
        <taxon>Sphingobacteriaceae</taxon>
        <taxon>Pedobacter</taxon>
    </lineage>
</organism>
<dbReference type="Proteomes" id="UP000192678">
    <property type="component" value="Unassembled WGS sequence"/>
</dbReference>
<accession>A0A1W2EC95</accession>
<name>A0A1W2EC95_9SPHI</name>
<protein>
    <submittedName>
        <fullName evidence="1">Uncharacterized protein</fullName>
    </submittedName>
</protein>
<dbReference type="AlphaFoldDB" id="A0A1W2EC95"/>
<dbReference type="STRING" id="475255.SAMN04488101_111122"/>
<dbReference type="OrthoDB" id="766726at2"/>
<sequence>MTVTVLAIIEPDVKPAPPLAKVMNERLVRFAKELQDTHLKGLETVEPLFDDVVIYIGYNSKYSVRWQIVNDVPASIETEVADQCAKLGYIKWKTMAFGVINKS</sequence>
<evidence type="ECO:0000313" key="2">
    <source>
        <dbReference type="Proteomes" id="UP000192678"/>
    </source>
</evidence>
<dbReference type="EMBL" id="FWYB01000011">
    <property type="protein sequence ID" value="SMD07354.1"/>
    <property type="molecule type" value="Genomic_DNA"/>
</dbReference>
<keyword evidence="2" id="KW-1185">Reference proteome</keyword>
<evidence type="ECO:0000313" key="1">
    <source>
        <dbReference type="EMBL" id="SMD07354.1"/>
    </source>
</evidence>